<reference evidence="2 3" key="1">
    <citation type="submission" date="2018-12" db="EMBL/GenBank/DDBJ databases">
        <title>Genome sequence from the cellulolytic species, Caldicellulosiruptor changbaiensis.</title>
        <authorList>
            <person name="Blumer-Schuette S.E."/>
            <person name="Mendoza C."/>
        </authorList>
    </citation>
    <scope>NUCLEOTIDE SEQUENCE [LARGE SCALE GENOMIC DNA]</scope>
    <source>
        <strain evidence="2 3">CBS-Z</strain>
    </source>
</reference>
<feature type="domain" description="SLH" evidence="1">
    <location>
        <begin position="51"/>
        <end position="113"/>
    </location>
</feature>
<name>A0A3T0D7Q5_9FIRM</name>
<evidence type="ECO:0000313" key="3">
    <source>
        <dbReference type="Proteomes" id="UP000282930"/>
    </source>
</evidence>
<dbReference type="EMBL" id="CP034791">
    <property type="protein sequence ID" value="AZT91201.1"/>
    <property type="molecule type" value="Genomic_DNA"/>
</dbReference>
<dbReference type="PROSITE" id="PS51272">
    <property type="entry name" value="SLH"/>
    <property type="match status" value="1"/>
</dbReference>
<sequence length="142" mass="15779">MCSFLLALIFIISFVYLLLPVKVFADNLVQIKKQINIKVDPIGTKDLKTEVASNFIVVKPNNQYYKEIGIAKSLGVAKGRGNKLRPGDYLTRQDMFVLTKRALEIAQEPLSKADTEVITKFADANKVSDYAKNSTAILIANV</sequence>
<dbReference type="RefSeq" id="WP_127352537.1">
    <property type="nucleotide sequence ID" value="NZ_CP034791.1"/>
</dbReference>
<dbReference type="AlphaFoldDB" id="A0A3T0D7Q5"/>
<proteinExistence type="predicted"/>
<dbReference type="Pfam" id="PF00395">
    <property type="entry name" value="SLH"/>
    <property type="match status" value="1"/>
</dbReference>
<dbReference type="Proteomes" id="UP000282930">
    <property type="component" value="Chromosome"/>
</dbReference>
<organism evidence="2 3">
    <name type="scientific">Caldicellulosiruptor changbaiensis</name>
    <dbReference type="NCBI Taxonomy" id="1222016"/>
    <lineage>
        <taxon>Bacteria</taxon>
        <taxon>Bacillati</taxon>
        <taxon>Bacillota</taxon>
        <taxon>Bacillota incertae sedis</taxon>
        <taxon>Caldicellulosiruptorales</taxon>
        <taxon>Caldicellulosiruptoraceae</taxon>
        <taxon>Caldicellulosiruptor</taxon>
    </lineage>
</organism>
<dbReference type="InterPro" id="IPR001119">
    <property type="entry name" value="SLH_dom"/>
</dbReference>
<dbReference type="KEGG" id="ccha:ELD05_11480"/>
<evidence type="ECO:0000313" key="2">
    <source>
        <dbReference type="EMBL" id="AZT91201.1"/>
    </source>
</evidence>
<evidence type="ECO:0000259" key="1">
    <source>
        <dbReference type="PROSITE" id="PS51272"/>
    </source>
</evidence>
<gene>
    <name evidence="2" type="ORF">ELD05_11480</name>
</gene>
<accession>A0A3T0D7Q5</accession>
<protein>
    <recommendedName>
        <fullName evidence="1">SLH domain-containing protein</fullName>
    </recommendedName>
</protein>
<keyword evidence="3" id="KW-1185">Reference proteome</keyword>